<dbReference type="PROSITE" id="PS51286">
    <property type="entry name" value="RAP"/>
    <property type="match status" value="1"/>
</dbReference>
<feature type="domain" description="RAP" evidence="2">
    <location>
        <begin position="461"/>
        <end position="515"/>
    </location>
</feature>
<dbReference type="OMA" id="AMHISAF"/>
<reference evidence="4" key="1">
    <citation type="journal article" date="2013" name="Nature">
        <title>Pan genome of the phytoplankton Emiliania underpins its global distribution.</title>
        <authorList>
            <person name="Read B.A."/>
            <person name="Kegel J."/>
            <person name="Klute M.J."/>
            <person name="Kuo A."/>
            <person name="Lefebvre S.C."/>
            <person name="Maumus F."/>
            <person name="Mayer C."/>
            <person name="Miller J."/>
            <person name="Monier A."/>
            <person name="Salamov A."/>
            <person name="Young J."/>
            <person name="Aguilar M."/>
            <person name="Claverie J.M."/>
            <person name="Frickenhaus S."/>
            <person name="Gonzalez K."/>
            <person name="Herman E.K."/>
            <person name="Lin Y.C."/>
            <person name="Napier J."/>
            <person name="Ogata H."/>
            <person name="Sarno A.F."/>
            <person name="Shmutz J."/>
            <person name="Schroeder D."/>
            <person name="de Vargas C."/>
            <person name="Verret F."/>
            <person name="von Dassow P."/>
            <person name="Valentin K."/>
            <person name="Van de Peer Y."/>
            <person name="Wheeler G."/>
            <person name="Dacks J.B."/>
            <person name="Delwiche C.F."/>
            <person name="Dyhrman S.T."/>
            <person name="Glockner G."/>
            <person name="John U."/>
            <person name="Richards T."/>
            <person name="Worden A.Z."/>
            <person name="Zhang X."/>
            <person name="Grigoriev I.V."/>
            <person name="Allen A.E."/>
            <person name="Bidle K."/>
            <person name="Borodovsky M."/>
            <person name="Bowler C."/>
            <person name="Brownlee C."/>
            <person name="Cock J.M."/>
            <person name="Elias M."/>
            <person name="Gladyshev V.N."/>
            <person name="Groth M."/>
            <person name="Guda C."/>
            <person name="Hadaegh A."/>
            <person name="Iglesias-Rodriguez M.D."/>
            <person name="Jenkins J."/>
            <person name="Jones B.M."/>
            <person name="Lawson T."/>
            <person name="Leese F."/>
            <person name="Lindquist E."/>
            <person name="Lobanov A."/>
            <person name="Lomsadze A."/>
            <person name="Malik S.B."/>
            <person name="Marsh M.E."/>
            <person name="Mackinder L."/>
            <person name="Mock T."/>
            <person name="Mueller-Roeber B."/>
            <person name="Pagarete A."/>
            <person name="Parker M."/>
            <person name="Probert I."/>
            <person name="Quesneville H."/>
            <person name="Raines C."/>
            <person name="Rensing S.A."/>
            <person name="Riano-Pachon D.M."/>
            <person name="Richier S."/>
            <person name="Rokitta S."/>
            <person name="Shiraiwa Y."/>
            <person name="Soanes D.M."/>
            <person name="van der Giezen M."/>
            <person name="Wahlund T.M."/>
            <person name="Williams B."/>
            <person name="Wilson W."/>
            <person name="Wolfe G."/>
            <person name="Wurch L.L."/>
        </authorList>
    </citation>
    <scope>NUCLEOTIDE SEQUENCE</scope>
</reference>
<keyword evidence="1" id="KW-0732">Signal</keyword>
<dbReference type="Proteomes" id="UP000013827">
    <property type="component" value="Unassembled WGS sequence"/>
</dbReference>
<dbReference type="KEGG" id="ehx:EMIHUDRAFT_197070"/>
<organism evidence="3 4">
    <name type="scientific">Emiliania huxleyi (strain CCMP1516)</name>
    <dbReference type="NCBI Taxonomy" id="280463"/>
    <lineage>
        <taxon>Eukaryota</taxon>
        <taxon>Haptista</taxon>
        <taxon>Haptophyta</taxon>
        <taxon>Prymnesiophyceae</taxon>
        <taxon>Isochrysidales</taxon>
        <taxon>Noelaerhabdaceae</taxon>
        <taxon>Emiliania</taxon>
    </lineage>
</organism>
<dbReference type="GO" id="GO:0005759">
    <property type="term" value="C:mitochondrial matrix"/>
    <property type="evidence" value="ECO:0007669"/>
    <property type="project" value="TreeGrafter"/>
</dbReference>
<dbReference type="GO" id="GO:0003723">
    <property type="term" value="F:RNA binding"/>
    <property type="evidence" value="ECO:0007669"/>
    <property type="project" value="TreeGrafter"/>
</dbReference>
<dbReference type="HOGENOM" id="CLU_439702_0_0_1"/>
<proteinExistence type="predicted"/>
<evidence type="ECO:0000259" key="2">
    <source>
        <dbReference type="PROSITE" id="PS51286"/>
    </source>
</evidence>
<accession>A0A0D3ITM9</accession>
<evidence type="ECO:0000313" key="3">
    <source>
        <dbReference type="EnsemblProtists" id="EOD14614"/>
    </source>
</evidence>
<dbReference type="PANTHER" id="PTHR21228">
    <property type="entry name" value="FAST LEU-RICH DOMAIN-CONTAINING"/>
    <property type="match status" value="1"/>
</dbReference>
<name>A0A0D3ITM9_EMIH1</name>
<dbReference type="InterPro" id="IPR050870">
    <property type="entry name" value="FAST_kinase"/>
</dbReference>
<dbReference type="GO" id="GO:0000963">
    <property type="term" value="P:mitochondrial RNA processing"/>
    <property type="evidence" value="ECO:0007669"/>
    <property type="project" value="TreeGrafter"/>
</dbReference>
<dbReference type="GO" id="GO:0035770">
    <property type="term" value="C:ribonucleoprotein granule"/>
    <property type="evidence" value="ECO:0007669"/>
    <property type="project" value="TreeGrafter"/>
</dbReference>
<evidence type="ECO:0000313" key="4">
    <source>
        <dbReference type="Proteomes" id="UP000013827"/>
    </source>
</evidence>
<dbReference type="InterPro" id="IPR013584">
    <property type="entry name" value="RAP"/>
</dbReference>
<feature type="signal peptide" evidence="1">
    <location>
        <begin position="1"/>
        <end position="19"/>
    </location>
</feature>
<protein>
    <recommendedName>
        <fullName evidence="2">RAP domain-containing protein</fullName>
    </recommendedName>
</protein>
<dbReference type="PaxDb" id="2903-EOD14614"/>
<keyword evidence="4" id="KW-1185">Reference proteome</keyword>
<reference evidence="3" key="2">
    <citation type="submission" date="2024-10" db="UniProtKB">
        <authorList>
            <consortium name="EnsemblProtists"/>
        </authorList>
    </citation>
    <scope>IDENTIFICATION</scope>
</reference>
<dbReference type="Pfam" id="PF08373">
    <property type="entry name" value="RAP"/>
    <property type="match status" value="1"/>
</dbReference>
<dbReference type="SMART" id="SM00952">
    <property type="entry name" value="RAP"/>
    <property type="match status" value="1"/>
</dbReference>
<evidence type="ECO:0000256" key="1">
    <source>
        <dbReference type="SAM" id="SignalP"/>
    </source>
</evidence>
<dbReference type="EnsemblProtists" id="EOD14614">
    <property type="protein sequence ID" value="EOD14614"/>
    <property type="gene ID" value="EMIHUDRAFT_197070"/>
</dbReference>
<dbReference type="eggNOG" id="ENOG502QUHX">
    <property type="taxonomic scope" value="Eukaryota"/>
</dbReference>
<dbReference type="PANTHER" id="PTHR21228:SF40">
    <property type="entry name" value="LD45607P"/>
    <property type="match status" value="1"/>
</dbReference>
<dbReference type="GO" id="GO:0044528">
    <property type="term" value="P:regulation of mitochondrial mRNA stability"/>
    <property type="evidence" value="ECO:0007669"/>
    <property type="project" value="TreeGrafter"/>
</dbReference>
<dbReference type="RefSeq" id="XP_005767043.1">
    <property type="nucleotide sequence ID" value="XM_005766986.1"/>
</dbReference>
<sequence>MCVCLPLASLLLAPSFAWTAHRSAWIAHRPHAWSGGAVRATAVAVAALEPKQLTMELVRSNRTVQLMRLWEEHGDDFNAMHISAFWNRLGKLVRSSRAEQSWLRARGAALSPVRERTLAMLPDLEARSLVNTAHGLASARLLASSPAWLQLWGSLDGAARAQCDRRQLTPQNLANLAWSFATARHGDEWQSGEFNNTQGLVNVVWAYATAGHEAPLLYAAVASRLQQRADAAAPQGLLLANFSFEVRAEQFNAQGLANLAWAFASVGGAPAPVFEALHVAILPKLREFTGQGLANVAWAFATAGHARALFGPLSSELLSRLDALRAKELAITAWAYATAGVVDAPLFDAIARLATRRLGDLACLGPTDDGDESRKWNDKQLNQLHQWSLWRAETGCEWPPLPPQLERRSRAAFASAQVHPSRMQRHVCYALGSLGLPSQEEVRIPEGYSIDVATEWGGVRVGIEVDGPSHFRTDRRPTGSTVLKRRQLRHFGWTLLSVPYWEWEALRDEDRFIQRQMQCAYLAEALDEATGTRTTASGDGWVAIDCTSLLDEATAELEDLPSFQGHDERLSC</sequence>
<feature type="chain" id="PRO_5044241887" description="RAP domain-containing protein" evidence="1">
    <location>
        <begin position="20"/>
        <end position="572"/>
    </location>
</feature>
<dbReference type="GeneID" id="17260899"/>
<dbReference type="AlphaFoldDB" id="A0A0D3ITM9"/>